<evidence type="ECO:0000256" key="6">
    <source>
        <dbReference type="ARBA" id="ARBA00022741"/>
    </source>
</evidence>
<evidence type="ECO:0000256" key="5">
    <source>
        <dbReference type="ARBA" id="ARBA00022519"/>
    </source>
</evidence>
<dbReference type="GO" id="GO:0016887">
    <property type="term" value="F:ATP hydrolysis activity"/>
    <property type="evidence" value="ECO:0007669"/>
    <property type="project" value="InterPro"/>
</dbReference>
<dbReference type="GO" id="GO:0005886">
    <property type="term" value="C:plasma membrane"/>
    <property type="evidence" value="ECO:0007669"/>
    <property type="project" value="UniProtKB-SubCell"/>
</dbReference>
<dbReference type="EMBL" id="MK715436">
    <property type="protein sequence ID" value="QGF03446.1"/>
    <property type="molecule type" value="Genomic_DNA"/>
</dbReference>
<reference evidence="11" key="1">
    <citation type="submission" date="2017-06" db="EMBL/GenBank/DDBJ databases">
        <title>Occurrence of blaKPC-2 on a virulence plasmid in hypervirulent Klebsiella pneumoniae.</title>
        <authorList>
            <person name="Dong N."/>
            <person name="Lin D."/>
            <person name="Li R."/>
            <person name="Zhang R."/>
            <person name="Chen K."/>
            <person name="Liu L."/>
            <person name="Chan E.W.-C."/>
            <person name="Chen S."/>
        </authorList>
    </citation>
    <scope>NUCLEOTIDE SEQUENCE</scope>
    <source>
        <strain evidence="11">70-2</strain>
        <plasmid evidence="11">pKP70-2</plasmid>
    </source>
</reference>
<keyword evidence="7 11" id="KW-0067">ATP-binding</keyword>
<reference evidence="13" key="3">
    <citation type="submission" date="2018-07" db="EMBL/GenBank/DDBJ databases">
        <title>Diversity of ST11 carbapenem-resistant hypervirulent Klebsiella pneumoniae in China.</title>
        <authorList>
            <person name="Dong N."/>
            <person name="Chen S."/>
        </authorList>
    </citation>
    <scope>NUCLEOTIDE SEQUENCE</scope>
    <source>
        <strain evidence="13">HA2</strain>
        <strain evidence="15">SH2</strain>
        <plasmid evidence="13">pHA2-23-vir</plasmid>
        <plasmid evidence="15">pSH2-KPC</plasmid>
    </source>
</reference>
<dbReference type="InterPro" id="IPR027417">
    <property type="entry name" value="P-loop_NTPase"/>
</dbReference>
<dbReference type="SUPFAM" id="SSF52540">
    <property type="entry name" value="P-loop containing nucleoside triphosphate hydrolases"/>
    <property type="match status" value="1"/>
</dbReference>
<keyword evidence="4" id="KW-1003">Cell membrane</keyword>
<keyword evidence="8" id="KW-1278">Translocase</keyword>
<dbReference type="PROSITE" id="PS50893">
    <property type="entry name" value="ABC_TRANSPORTER_2"/>
    <property type="match status" value="1"/>
</dbReference>
<evidence type="ECO:0000256" key="2">
    <source>
        <dbReference type="ARBA" id="ARBA00005417"/>
    </source>
</evidence>
<evidence type="ECO:0000259" key="10">
    <source>
        <dbReference type="PROSITE" id="PS50893"/>
    </source>
</evidence>
<evidence type="ECO:0000313" key="12">
    <source>
        <dbReference type="EMBL" id="AWM64583.1"/>
    </source>
</evidence>
<evidence type="ECO:0000313" key="11">
    <source>
        <dbReference type="EMBL" id="ASS85080.1"/>
    </source>
</evidence>
<dbReference type="EMBL" id="MF398271">
    <property type="protein sequence ID" value="ASS85080.1"/>
    <property type="molecule type" value="Genomic_DNA"/>
</dbReference>
<evidence type="ECO:0000256" key="1">
    <source>
        <dbReference type="ARBA" id="ARBA00004417"/>
    </source>
</evidence>
<dbReference type="InterPro" id="IPR003593">
    <property type="entry name" value="AAA+_ATPase"/>
</dbReference>
<proteinExistence type="inferred from homology"/>
<dbReference type="InterPro" id="IPR003439">
    <property type="entry name" value="ABC_transporter-like_ATP-bd"/>
</dbReference>
<dbReference type="InterPro" id="IPR017871">
    <property type="entry name" value="ABC_transporter-like_CS"/>
</dbReference>
<gene>
    <name evidence="11" type="primary">oppD</name>
    <name evidence="12" type="ORF">CLEHKFCG_00247</name>
    <name evidence="11" type="ORF">EBPLCOIM_00099</name>
    <name evidence="14" type="ORF">ICEJAFMC_00091</name>
    <name evidence="13" type="ORF">KGOCCACH_00175</name>
    <name evidence="15" type="ORF">PNDLPPAH_00147</name>
    <name evidence="16" type="ORF">pVir-SCNJ1-201</name>
</gene>
<dbReference type="InterPro" id="IPR050388">
    <property type="entry name" value="ABC_Ni/Peptide_Import"/>
</dbReference>
<sequence length="286" mass="30635">MQINVMLSHYLSGIYSDMNNNLPYPIPVLDVKSVSISTGHSALVSDVSFRLQQGERVCIIGSSGSGKSLTAKAIIGTLSAGLLLQGSIRINGADVVGLHPTRRPQHALVSAIFQDSSTALNPLMPVGRQLALALKTGDNAMLGSLLDALQLSDIPQLLSRYPAELSGGQRQRICIALALLGNNRLLVADEPTTALDVISQQQVLQILVQGSTMRAPPALLFITHDIAVATQLCQRGIVMEKGRIVESGTMDQLLNEPEHPYTRKLVRAARAAEQTLLTHTREVLAG</sequence>
<dbReference type="EMBL" id="MH255828">
    <property type="protein sequence ID" value="AWM64583.1"/>
    <property type="molecule type" value="Genomic_DNA"/>
</dbReference>
<dbReference type="AlphaFoldDB" id="A0A343IRC8"/>
<dbReference type="Pfam" id="PF00005">
    <property type="entry name" value="ABC_tran"/>
    <property type="match status" value="1"/>
</dbReference>
<keyword evidence="9" id="KW-0472">Membrane</keyword>
<dbReference type="PANTHER" id="PTHR43297">
    <property type="entry name" value="OLIGOPEPTIDE TRANSPORT ATP-BINDING PROTEIN APPD"/>
    <property type="match status" value="1"/>
</dbReference>
<evidence type="ECO:0000256" key="9">
    <source>
        <dbReference type="ARBA" id="ARBA00023136"/>
    </source>
</evidence>
<comment type="subcellular location">
    <subcellularLocation>
        <location evidence="1">Cell inner membrane</location>
        <topology evidence="1">Peripheral membrane protein</topology>
    </subcellularLocation>
</comment>
<dbReference type="PANTHER" id="PTHR43297:SF14">
    <property type="entry name" value="ATPASE AAA-TYPE CORE DOMAIN-CONTAINING PROTEIN"/>
    <property type="match status" value="1"/>
</dbReference>
<accession>A0A343IRC8</accession>
<feature type="domain" description="ABC transporter" evidence="10">
    <location>
        <begin position="29"/>
        <end position="266"/>
    </location>
</feature>
<evidence type="ECO:0000313" key="16">
    <source>
        <dbReference type="EMBL" id="QGF03446.1"/>
    </source>
</evidence>
<dbReference type="EMBL" id="MH643786">
    <property type="protein sequence ID" value="QEQ67427.1"/>
    <property type="molecule type" value="Genomic_DNA"/>
</dbReference>
<reference evidence="16" key="4">
    <citation type="submission" date="2019-03" db="EMBL/GenBank/DDBJ databases">
        <authorList>
            <person name="Zhang L."/>
            <person name="Li Y."/>
            <person name="Yuan Y."/>
        </authorList>
    </citation>
    <scope>NUCLEOTIDE SEQUENCE</scope>
    <source>
        <strain evidence="16">SCNJ1</strain>
        <plasmid evidence="16">pVir-SCNJ1</plasmid>
    </source>
</reference>
<evidence type="ECO:0000313" key="14">
    <source>
        <dbReference type="EMBL" id="QEQ67782.1"/>
    </source>
</evidence>
<keyword evidence="11" id="KW-0614">Plasmid</keyword>
<evidence type="ECO:0000256" key="8">
    <source>
        <dbReference type="ARBA" id="ARBA00022967"/>
    </source>
</evidence>
<dbReference type="EMBL" id="MH643791">
    <property type="protein sequence ID" value="QEQ68396.1"/>
    <property type="molecule type" value="Genomic_DNA"/>
</dbReference>
<evidence type="ECO:0000256" key="4">
    <source>
        <dbReference type="ARBA" id="ARBA00022475"/>
    </source>
</evidence>
<geneLocation type="plasmid" evidence="12">
    <name>pSH9-VIR</name>
</geneLocation>
<organism evidence="11">
    <name type="scientific">Klebsiella pneumoniae subsp. pneumoniae</name>
    <dbReference type="NCBI Taxonomy" id="72407"/>
    <lineage>
        <taxon>Bacteria</taxon>
        <taxon>Pseudomonadati</taxon>
        <taxon>Pseudomonadota</taxon>
        <taxon>Gammaproteobacteria</taxon>
        <taxon>Enterobacterales</taxon>
        <taxon>Enterobacteriaceae</taxon>
        <taxon>Klebsiella/Raoultella group</taxon>
        <taxon>Klebsiella</taxon>
        <taxon>Klebsiella pneumoniae complex</taxon>
    </lineage>
</organism>
<evidence type="ECO:0000313" key="15">
    <source>
        <dbReference type="EMBL" id="QEQ68396.1"/>
    </source>
</evidence>
<evidence type="ECO:0000256" key="7">
    <source>
        <dbReference type="ARBA" id="ARBA00022840"/>
    </source>
</evidence>
<reference evidence="12" key="2">
    <citation type="submission" date="2018-04" db="EMBL/GenBank/DDBJ databases">
        <title>Plasmids in a carbapenemase-producing, HvKP isolate.</title>
        <authorList>
            <person name="Dong N."/>
            <person name="Liu L."/>
            <person name="Zhang R."/>
            <person name="Chen K."/>
            <person name="Xie M."/>
            <person name="Chan E.W.C."/>
            <person name="Chen S."/>
        </authorList>
    </citation>
    <scope>NUCLEOTIDE SEQUENCE</scope>
    <source>
        <strain evidence="12">SH9</strain>
        <plasmid evidence="12">pSH9-VIR</plasmid>
    </source>
</reference>
<protein>
    <submittedName>
        <fullName evidence="16">ABC transporter, ATP-binding protein (Cluster 5, nickel/peptides/opines)</fullName>
    </submittedName>
    <submittedName>
        <fullName evidence="11">Oligopeptide transport ATP-binding protein OppD</fullName>
    </submittedName>
</protein>
<geneLocation type="plasmid" evidence="13">
    <name>pHA2-23-vir</name>
</geneLocation>
<keyword evidence="3" id="KW-0813">Transport</keyword>
<dbReference type="SMART" id="SM00382">
    <property type="entry name" value="AAA"/>
    <property type="match status" value="1"/>
</dbReference>
<dbReference type="Gene3D" id="3.40.50.300">
    <property type="entry name" value="P-loop containing nucleotide triphosphate hydrolases"/>
    <property type="match status" value="1"/>
</dbReference>
<geneLocation type="plasmid" evidence="11">
    <name>pKP70-2</name>
</geneLocation>
<dbReference type="EMBL" id="MH643788">
    <property type="protein sequence ID" value="QEQ67782.1"/>
    <property type="molecule type" value="Genomic_DNA"/>
</dbReference>
<dbReference type="GO" id="GO:0005524">
    <property type="term" value="F:ATP binding"/>
    <property type="evidence" value="ECO:0007669"/>
    <property type="project" value="UniProtKB-KW"/>
</dbReference>
<keyword evidence="6" id="KW-0547">Nucleotide-binding</keyword>
<evidence type="ECO:0000256" key="3">
    <source>
        <dbReference type="ARBA" id="ARBA00022448"/>
    </source>
</evidence>
<keyword evidence="5" id="KW-0997">Cell inner membrane</keyword>
<evidence type="ECO:0000313" key="13">
    <source>
        <dbReference type="EMBL" id="QEQ67427.1"/>
    </source>
</evidence>
<name>A0A343IRC8_KLEPN</name>
<comment type="similarity">
    <text evidence="2">Belongs to the ABC transporter superfamily.</text>
</comment>
<geneLocation type="plasmid" evidence="16">
    <name>pVir-SCNJ1</name>
</geneLocation>
<geneLocation type="plasmid" evidence="15">
    <name>pSH2-KPC</name>
</geneLocation>
<dbReference type="PROSITE" id="PS00211">
    <property type="entry name" value="ABC_TRANSPORTER_1"/>
    <property type="match status" value="1"/>
</dbReference>